<proteinExistence type="predicted"/>
<evidence type="ECO:0000313" key="2">
    <source>
        <dbReference type="Proteomes" id="UP000095280"/>
    </source>
</evidence>
<reference evidence="3" key="1">
    <citation type="submission" date="2016-11" db="UniProtKB">
        <authorList>
            <consortium name="WormBaseParasite"/>
        </authorList>
    </citation>
    <scope>IDENTIFICATION</scope>
</reference>
<dbReference type="Proteomes" id="UP000095280">
    <property type="component" value="Unplaced"/>
</dbReference>
<sequence>MAEAWMQQLSATARTKKLADSDEARDKTDLFLSKAGLQAIRTLSLMAAPKNLEDLKFDDIKTLVDSTSSSSVGLDSRWSAGFAVPREIRLAPPAPALGAQDEASSLLFSLASFLVVFPVRSATILSRSSSSIFAPRSIFFQYETIVCFRFLAFRMPSKVLFQPRMHVLARFESGRRSTWPIRLQCAASILLLILLMPSSARTSHILTPFSSISMSGGLVFALQTYLYFLSIVCCILLTSDFWKGLAPALNSMVPSIRMFPLSSVPSVALSSLSSFVLSSRSAMVSMMTLVPWLTSAAVPMTVVSSANNELVILISTVSSLRTPILCGDQRFENNPEEMLHLVHRMPPTSRPVNEIEIANANLASELKDTEIETELAKIKDGAPGVDDLRIRYDLVDSTIRPKKRLVIVERTKFLNIKQEVGENVTVYFRRLRAAASLCEFETLGSKQSKENDMIVIKDRPLQNHQDQRLWLTNADRHWSGGQPHHAEPLETTGTNRLCANAKGFCGSLTARPFACLGEFTASLETDTSFVTRERLLMDVTKRVVTNRWSNCSPAERPFKAARNALIVEDGVLCYGDRATPIGASVWYTPGGKQEQEQAEFVAQKGTNTALIARHGGQVTLAHADQLSPTSPLISGLASSSQSISLTISIKNSQADIGEIDRQFSTSADQQNAGKRWNKWSDHFCDFIEASGIKDETQKCKLLAYTAGREIAQIIKDLPDDKKDSLETLLAAIKEHFKERNNIVFARYQFRLCVQQTGEPVDSWYSRLNSAAETCEFSALKDSLIRDQIVATCCSDKLRRRLLQESNISLGDALRQARAFEAAEEQATAIENSSSIAAVHRAAPKQFRDSGTRPNKGRNWRTALDDWLLAHRVTPHSATGVAPAELLMGRALNDGLPSIQPSQPVQHDRAELAKRHEAYNNQMAAGFNRSRRAKAANVKPGSAVLRKRTRRTKIQTPFELEPWTVTDRRGDSYVLRQGDRTCTRHLTHIRPLTATEDPPPEADAGAASPERGIAERPHPRAAKDKPISYRPVSKPLSMLLVVLLLGAEGGWAAFGSRQLLLQQRQTAVGSSETAACHEDCRTAQAECCSTGDEVACRTRCARSGFHCGQRCGPRMPTCYAQCFEGFFDCMTDCSEADASRQLKASCNRDCVSRYMGFRGCLMACGRTEHRETETEHLFETGTEQN</sequence>
<feature type="region of interest" description="Disordered" evidence="1">
    <location>
        <begin position="988"/>
        <end position="1027"/>
    </location>
</feature>
<name>A0A1I8HTV0_9PLAT</name>
<evidence type="ECO:0000256" key="1">
    <source>
        <dbReference type="SAM" id="MobiDB-lite"/>
    </source>
</evidence>
<dbReference type="WBParaSite" id="maker-uti_cns_0008068-snap-gene-0.6-mRNA-1">
    <property type="protein sequence ID" value="maker-uti_cns_0008068-snap-gene-0.6-mRNA-1"/>
    <property type="gene ID" value="maker-uti_cns_0008068-snap-gene-0.6"/>
</dbReference>
<dbReference type="PANTHER" id="PTHR33198">
    <property type="entry name" value="ANK_REP_REGION DOMAIN-CONTAINING PROTEIN-RELATED"/>
    <property type="match status" value="1"/>
</dbReference>
<keyword evidence="2" id="KW-1185">Reference proteome</keyword>
<organism evidence="2 3">
    <name type="scientific">Macrostomum lignano</name>
    <dbReference type="NCBI Taxonomy" id="282301"/>
    <lineage>
        <taxon>Eukaryota</taxon>
        <taxon>Metazoa</taxon>
        <taxon>Spiralia</taxon>
        <taxon>Lophotrochozoa</taxon>
        <taxon>Platyhelminthes</taxon>
        <taxon>Rhabditophora</taxon>
        <taxon>Macrostomorpha</taxon>
        <taxon>Macrostomida</taxon>
        <taxon>Macrostomidae</taxon>
        <taxon>Macrostomum</taxon>
    </lineage>
</organism>
<dbReference type="AlphaFoldDB" id="A0A1I8HTV0"/>
<accession>A0A1I8HTV0</accession>
<feature type="compositionally biased region" description="Basic and acidic residues" evidence="1">
    <location>
        <begin position="1011"/>
        <end position="1026"/>
    </location>
</feature>
<protein>
    <submittedName>
        <fullName evidence="3">PH domain-containing protein</fullName>
    </submittedName>
</protein>
<evidence type="ECO:0000313" key="3">
    <source>
        <dbReference type="WBParaSite" id="maker-uti_cns_0008068-snap-gene-0.6-mRNA-1"/>
    </source>
</evidence>
<dbReference type="PANTHER" id="PTHR33198:SF20">
    <property type="entry name" value="RETROTRANSPOSON GAG DOMAIN-CONTAINING PROTEIN"/>
    <property type="match status" value="1"/>
</dbReference>